<name>A0A284SBH1_ARMOS</name>
<organism evidence="2 3">
    <name type="scientific">Armillaria ostoyae</name>
    <name type="common">Armillaria root rot fungus</name>
    <dbReference type="NCBI Taxonomy" id="47428"/>
    <lineage>
        <taxon>Eukaryota</taxon>
        <taxon>Fungi</taxon>
        <taxon>Dikarya</taxon>
        <taxon>Basidiomycota</taxon>
        <taxon>Agaricomycotina</taxon>
        <taxon>Agaricomycetes</taxon>
        <taxon>Agaricomycetidae</taxon>
        <taxon>Agaricales</taxon>
        <taxon>Marasmiineae</taxon>
        <taxon>Physalacriaceae</taxon>
        <taxon>Armillaria</taxon>
    </lineage>
</organism>
<accession>A0A284SBH1</accession>
<dbReference type="AlphaFoldDB" id="A0A284SBH1"/>
<sequence>MAPWSVFRRWTQATEGASKRNNSRRSSVFSLSSSSWIQFTNAVFPSTLVNHGPSIKINVWTTKGRLFRFKKRRSRKEDEFTFVCPISGQPPDAPVFSLPTELLFQIFEECCFSEHPHTILRLSMVCSRWRDVSLSLPHIWSTIGIPIDVQPRKVLKKQRDIVDLYLQRSNTSPLSIILYSRSGAVNRETMRAFVVWFEPLITLLRTHAHRWRTIDVRAYFPTGSYHHLFAPGIDMKMLESLRVHETDNSFHLHRFSGFSTAAKLQTVHASKTPFFAQGSTTFPASQIRTLVLEDMMLYFTTPDIVASFPNATDLTIIPHTTVHGHNRFTTSSIRHAGITSLTLSVLCSPIQLTDIMSRMELPNLRTLVLVSGPRTQSRRRFDASCIEHLFRHSGNSLRHLIIDRVPIQSGDIAELVRKIHGLEKLVVRESDLGQEDEYCPISSSRVRRILEEAPHLTDLELVYRKREVCEAAVTEARVMDIIEERMYSHRPLRGLTMGVGTAHIFAEPSLIRSRMKVLRDAGLGYCS</sequence>
<keyword evidence="3" id="KW-1185">Reference proteome</keyword>
<protein>
    <recommendedName>
        <fullName evidence="1">F-box domain-containing protein</fullName>
    </recommendedName>
</protein>
<dbReference type="Pfam" id="PF12937">
    <property type="entry name" value="F-box-like"/>
    <property type="match status" value="1"/>
</dbReference>
<proteinExistence type="predicted"/>
<dbReference type="OMA" id="AHRWRTI"/>
<dbReference type="InterPro" id="IPR001810">
    <property type="entry name" value="F-box_dom"/>
</dbReference>
<dbReference type="InterPro" id="IPR032675">
    <property type="entry name" value="LRR_dom_sf"/>
</dbReference>
<reference evidence="3" key="1">
    <citation type="journal article" date="2017" name="Nat. Ecol. Evol.">
        <title>Genome expansion and lineage-specific genetic innovations in the forest pathogenic fungi Armillaria.</title>
        <authorList>
            <person name="Sipos G."/>
            <person name="Prasanna A.N."/>
            <person name="Walter M.C."/>
            <person name="O'Connor E."/>
            <person name="Balint B."/>
            <person name="Krizsan K."/>
            <person name="Kiss B."/>
            <person name="Hess J."/>
            <person name="Varga T."/>
            <person name="Slot J."/>
            <person name="Riley R."/>
            <person name="Boka B."/>
            <person name="Rigling D."/>
            <person name="Barry K."/>
            <person name="Lee J."/>
            <person name="Mihaltcheva S."/>
            <person name="LaButti K."/>
            <person name="Lipzen A."/>
            <person name="Waldron R."/>
            <person name="Moloney N.M."/>
            <person name="Sperisen C."/>
            <person name="Kredics L."/>
            <person name="Vagvoelgyi C."/>
            <person name="Patrignani A."/>
            <person name="Fitzpatrick D."/>
            <person name="Nagy I."/>
            <person name="Doyle S."/>
            <person name="Anderson J.B."/>
            <person name="Grigoriev I.V."/>
            <person name="Gueldener U."/>
            <person name="Muensterkoetter M."/>
            <person name="Nagy L.G."/>
        </authorList>
    </citation>
    <scope>NUCLEOTIDE SEQUENCE [LARGE SCALE GENOMIC DNA]</scope>
    <source>
        <strain evidence="3">C18/9</strain>
    </source>
</reference>
<feature type="domain" description="F-box" evidence="1">
    <location>
        <begin position="92"/>
        <end position="143"/>
    </location>
</feature>
<gene>
    <name evidence="2" type="ORF">ARMOST_21958</name>
</gene>
<dbReference type="SUPFAM" id="SSF52047">
    <property type="entry name" value="RNI-like"/>
    <property type="match status" value="1"/>
</dbReference>
<dbReference type="Gene3D" id="3.80.10.10">
    <property type="entry name" value="Ribonuclease Inhibitor"/>
    <property type="match status" value="1"/>
</dbReference>
<dbReference type="Proteomes" id="UP000219338">
    <property type="component" value="Unassembled WGS sequence"/>
</dbReference>
<dbReference type="OrthoDB" id="2851736at2759"/>
<dbReference type="SUPFAM" id="SSF81383">
    <property type="entry name" value="F-box domain"/>
    <property type="match status" value="1"/>
</dbReference>
<evidence type="ECO:0000313" key="3">
    <source>
        <dbReference type="Proteomes" id="UP000219338"/>
    </source>
</evidence>
<dbReference type="STRING" id="47428.A0A284SBH1"/>
<dbReference type="PROSITE" id="PS50181">
    <property type="entry name" value="FBOX"/>
    <property type="match status" value="1"/>
</dbReference>
<dbReference type="InterPro" id="IPR036047">
    <property type="entry name" value="F-box-like_dom_sf"/>
</dbReference>
<evidence type="ECO:0000313" key="2">
    <source>
        <dbReference type="EMBL" id="SJL18370.1"/>
    </source>
</evidence>
<dbReference type="Gene3D" id="1.20.1280.50">
    <property type="match status" value="1"/>
</dbReference>
<dbReference type="EMBL" id="FUEG01000058">
    <property type="protein sequence ID" value="SJL18370.1"/>
    <property type="molecule type" value="Genomic_DNA"/>
</dbReference>
<evidence type="ECO:0000259" key="1">
    <source>
        <dbReference type="PROSITE" id="PS50181"/>
    </source>
</evidence>